<feature type="transmembrane region" description="Helical" evidence="1">
    <location>
        <begin position="273"/>
        <end position="290"/>
    </location>
</feature>
<name>A0A316BT66_PSESE</name>
<keyword evidence="1" id="KW-1133">Transmembrane helix</keyword>
<dbReference type="InterPro" id="IPR050879">
    <property type="entry name" value="Acyltransferase_3"/>
</dbReference>
<dbReference type="InterPro" id="IPR002656">
    <property type="entry name" value="Acyl_transf_3_dom"/>
</dbReference>
<dbReference type="EMBL" id="QGGG01000019">
    <property type="protein sequence ID" value="PWJ76375.1"/>
    <property type="molecule type" value="Genomic_DNA"/>
</dbReference>
<keyword evidence="1" id="KW-0472">Membrane</keyword>
<feature type="domain" description="Acyltransferase 3" evidence="2">
    <location>
        <begin position="10"/>
        <end position="328"/>
    </location>
</feature>
<feature type="transmembrane region" description="Helical" evidence="1">
    <location>
        <begin position="246"/>
        <end position="266"/>
    </location>
</feature>
<dbReference type="Proteomes" id="UP000245396">
    <property type="component" value="Unassembled WGS sequence"/>
</dbReference>
<feature type="transmembrane region" description="Helical" evidence="1">
    <location>
        <begin position="87"/>
        <end position="105"/>
    </location>
</feature>
<feature type="transmembrane region" description="Helical" evidence="1">
    <location>
        <begin position="214"/>
        <end position="234"/>
    </location>
</feature>
<reference evidence="3 4" key="1">
    <citation type="submission" date="2018-05" db="EMBL/GenBank/DDBJ databases">
        <title>Genomic Encyclopedia of Type Strains, Phase IV (KMG-IV): sequencing the most valuable type-strain genomes for metagenomic binning, comparative biology and taxonomic classification.</title>
        <authorList>
            <person name="Goeker M."/>
        </authorList>
    </citation>
    <scope>NUCLEOTIDE SEQUENCE [LARGE SCALE GENOMIC DNA]</scope>
    <source>
        <strain evidence="3 4">DSM 6986</strain>
    </source>
</reference>
<evidence type="ECO:0000313" key="3">
    <source>
        <dbReference type="EMBL" id="PWJ76375.1"/>
    </source>
</evidence>
<protein>
    <submittedName>
        <fullName evidence="3">Peptidoglycan/LPS O-acetylase OafA/YrhL</fullName>
    </submittedName>
</protein>
<dbReference type="STRING" id="1192868.GCA_000304395_00545"/>
<dbReference type="GO" id="GO:0016020">
    <property type="term" value="C:membrane"/>
    <property type="evidence" value="ECO:0007669"/>
    <property type="project" value="TreeGrafter"/>
</dbReference>
<feature type="transmembrane region" description="Helical" evidence="1">
    <location>
        <begin position="137"/>
        <end position="160"/>
    </location>
</feature>
<dbReference type="RefSeq" id="WP_109614515.1">
    <property type="nucleotide sequence ID" value="NZ_QGGG01000019.1"/>
</dbReference>
<dbReference type="GO" id="GO:0000271">
    <property type="term" value="P:polysaccharide biosynthetic process"/>
    <property type="evidence" value="ECO:0007669"/>
    <property type="project" value="TreeGrafter"/>
</dbReference>
<dbReference type="PANTHER" id="PTHR23028:SF131">
    <property type="entry name" value="BLR2367 PROTEIN"/>
    <property type="match status" value="1"/>
</dbReference>
<accession>A0A316BT66</accession>
<dbReference type="AlphaFoldDB" id="A0A316BT66"/>
<dbReference type="OrthoDB" id="9807745at2"/>
<organism evidence="3 4">
    <name type="scientific">Pseudaminobacter salicylatoxidans</name>
    <dbReference type="NCBI Taxonomy" id="93369"/>
    <lineage>
        <taxon>Bacteria</taxon>
        <taxon>Pseudomonadati</taxon>
        <taxon>Pseudomonadota</taxon>
        <taxon>Alphaproteobacteria</taxon>
        <taxon>Hyphomicrobiales</taxon>
        <taxon>Phyllobacteriaceae</taxon>
        <taxon>Pseudaminobacter</taxon>
    </lineage>
</organism>
<feature type="transmembrane region" description="Helical" evidence="1">
    <location>
        <begin position="310"/>
        <end position="331"/>
    </location>
</feature>
<comment type="caution">
    <text evidence="3">The sequence shown here is derived from an EMBL/GenBank/DDBJ whole genome shotgun (WGS) entry which is preliminary data.</text>
</comment>
<keyword evidence="4" id="KW-1185">Reference proteome</keyword>
<dbReference type="Pfam" id="PF01757">
    <property type="entry name" value="Acyl_transf_3"/>
    <property type="match status" value="1"/>
</dbReference>
<proteinExistence type="predicted"/>
<evidence type="ECO:0000259" key="2">
    <source>
        <dbReference type="Pfam" id="PF01757"/>
    </source>
</evidence>
<dbReference type="GO" id="GO:0016747">
    <property type="term" value="F:acyltransferase activity, transferring groups other than amino-acyl groups"/>
    <property type="evidence" value="ECO:0007669"/>
    <property type="project" value="InterPro"/>
</dbReference>
<feature type="transmembrane region" description="Helical" evidence="1">
    <location>
        <begin position="48"/>
        <end position="67"/>
    </location>
</feature>
<evidence type="ECO:0000256" key="1">
    <source>
        <dbReference type="SAM" id="Phobius"/>
    </source>
</evidence>
<dbReference type="PANTHER" id="PTHR23028">
    <property type="entry name" value="ACETYLTRANSFERASE"/>
    <property type="match status" value="1"/>
</dbReference>
<keyword evidence="1" id="KW-0812">Transmembrane</keyword>
<feature type="transmembrane region" description="Helical" evidence="1">
    <location>
        <begin position="12"/>
        <end position="28"/>
    </location>
</feature>
<evidence type="ECO:0000313" key="4">
    <source>
        <dbReference type="Proteomes" id="UP000245396"/>
    </source>
</evidence>
<sequence length="361" mass="39895">MTQNQTRLLNLDILRLASALLVVIYHYGFRMEATGEGGGTGFPEFSPVAIWLDSGLLIFFAISGYVITLSAEGRTAFDFAVGRVARLWPTFILCATATAIVLYSWPIPGLPTPTVKQWLAHLVINARALGQPFLDGAYWTIAYEVMFYGWVFVFIALGWLKKHWQVIVVSWLVLSVANELRIDSEVLRKLFITEYSGYFIFGMTLYKLRQGRSAGAFLILAASILWATATPFIIEPKFYELYGIHRSTGGLALIGPTAVACVALCVMLPTLPIRPAIATGIGGLTYPLYLLHQHIGYATFARFGADHDRWLVGAILVASLLFASWLIAAFFEPSARRFIGNLARRAAAITPHRAKSQAQTP</sequence>
<gene>
    <name evidence="3" type="ORF">C7441_11963</name>
</gene>